<dbReference type="PROSITE" id="PS50071">
    <property type="entry name" value="HOMEOBOX_2"/>
    <property type="match status" value="1"/>
</dbReference>
<evidence type="ECO:0000256" key="3">
    <source>
        <dbReference type="ARBA" id="ARBA00023155"/>
    </source>
</evidence>
<dbReference type="InterPro" id="IPR050224">
    <property type="entry name" value="TALE_homeobox"/>
</dbReference>
<keyword evidence="4 5" id="KW-0539">Nucleus</keyword>
<evidence type="ECO:0000313" key="7">
    <source>
        <dbReference type="EMBL" id="PON48207.1"/>
    </source>
</evidence>
<dbReference type="InterPro" id="IPR008422">
    <property type="entry name" value="KN_HD"/>
</dbReference>
<dbReference type="OrthoDB" id="10056939at2759"/>
<dbReference type="PROSITE" id="PS00027">
    <property type="entry name" value="HOMEOBOX_1"/>
    <property type="match status" value="1"/>
</dbReference>
<proteinExistence type="predicted"/>
<dbReference type="InterPro" id="IPR009057">
    <property type="entry name" value="Homeodomain-like_sf"/>
</dbReference>
<dbReference type="AlphaFoldDB" id="A0A2P5BHG6"/>
<dbReference type="Pfam" id="PF05920">
    <property type="entry name" value="Homeobox_KN"/>
    <property type="match status" value="1"/>
</dbReference>
<dbReference type="SUPFAM" id="SSF46689">
    <property type="entry name" value="Homeodomain-like"/>
    <property type="match status" value="1"/>
</dbReference>
<comment type="subcellular location">
    <subcellularLocation>
        <location evidence="1 5">Nucleus</location>
    </subcellularLocation>
</comment>
<evidence type="ECO:0000256" key="2">
    <source>
        <dbReference type="ARBA" id="ARBA00023125"/>
    </source>
</evidence>
<dbReference type="InterPro" id="IPR017970">
    <property type="entry name" value="Homeobox_CS"/>
</dbReference>
<sequence>MCAKSGEQDLKEILTRKHNGYLTILKTEFLKKTKKVKLPKPAPTTLLHWWTDHYRWPYPTSILTAHSGTHVEQSGMDECDWSVYTTFLIIISTPFDIRHDTIDQHSISHNLKALHEEEKMKLSEETGVDQKQINNWFVNQRKRQWKPSPDIQFALLHGGN</sequence>
<keyword evidence="8" id="KW-1185">Reference proteome</keyword>
<dbReference type="PANTHER" id="PTHR11850">
    <property type="entry name" value="HOMEOBOX PROTEIN TRANSCRIPTION FACTORS"/>
    <property type="match status" value="1"/>
</dbReference>
<dbReference type="GO" id="GO:0005634">
    <property type="term" value="C:nucleus"/>
    <property type="evidence" value="ECO:0007669"/>
    <property type="project" value="UniProtKB-SubCell"/>
</dbReference>
<gene>
    <name evidence="7" type="ORF">PanWU01x14_238570</name>
</gene>
<name>A0A2P5BHG6_PARAD</name>
<feature type="DNA-binding region" description="Homeobox" evidence="5">
    <location>
        <begin position="118"/>
        <end position="148"/>
    </location>
</feature>
<keyword evidence="3 5" id="KW-0371">Homeobox</keyword>
<comment type="caution">
    <text evidence="7">The sequence shown here is derived from an EMBL/GenBank/DDBJ whole genome shotgun (WGS) entry which is preliminary data.</text>
</comment>
<dbReference type="EMBL" id="JXTB01000280">
    <property type="protein sequence ID" value="PON48207.1"/>
    <property type="molecule type" value="Genomic_DNA"/>
</dbReference>
<dbReference type="InterPro" id="IPR001356">
    <property type="entry name" value="HD"/>
</dbReference>
<protein>
    <submittedName>
        <fullName evidence="7">Octamer-binding transcription factor</fullName>
    </submittedName>
</protein>
<reference evidence="8" key="1">
    <citation type="submission" date="2016-06" db="EMBL/GenBank/DDBJ databases">
        <title>Parallel loss of symbiosis genes in relatives of nitrogen-fixing non-legume Parasponia.</title>
        <authorList>
            <person name="Van Velzen R."/>
            <person name="Holmer R."/>
            <person name="Bu F."/>
            <person name="Rutten L."/>
            <person name="Van Zeijl A."/>
            <person name="Liu W."/>
            <person name="Santuari L."/>
            <person name="Cao Q."/>
            <person name="Sharma T."/>
            <person name="Shen D."/>
            <person name="Roswanjaya Y."/>
            <person name="Wardhani T."/>
            <person name="Kalhor M.S."/>
            <person name="Jansen J."/>
            <person name="Van den Hoogen J."/>
            <person name="Gungor B."/>
            <person name="Hartog M."/>
            <person name="Hontelez J."/>
            <person name="Verver J."/>
            <person name="Yang W.-C."/>
            <person name="Schijlen E."/>
            <person name="Repin R."/>
            <person name="Schilthuizen M."/>
            <person name="Schranz E."/>
            <person name="Heidstra R."/>
            <person name="Miyata K."/>
            <person name="Fedorova E."/>
            <person name="Kohlen W."/>
            <person name="Bisseling T."/>
            <person name="Smit S."/>
            <person name="Geurts R."/>
        </authorList>
    </citation>
    <scope>NUCLEOTIDE SEQUENCE [LARGE SCALE GENOMIC DNA]</scope>
    <source>
        <strain evidence="8">cv. WU1-14</strain>
    </source>
</reference>
<organism evidence="7 8">
    <name type="scientific">Parasponia andersonii</name>
    <name type="common">Sponia andersonii</name>
    <dbReference type="NCBI Taxonomy" id="3476"/>
    <lineage>
        <taxon>Eukaryota</taxon>
        <taxon>Viridiplantae</taxon>
        <taxon>Streptophyta</taxon>
        <taxon>Embryophyta</taxon>
        <taxon>Tracheophyta</taxon>
        <taxon>Spermatophyta</taxon>
        <taxon>Magnoliopsida</taxon>
        <taxon>eudicotyledons</taxon>
        <taxon>Gunneridae</taxon>
        <taxon>Pentapetalae</taxon>
        <taxon>rosids</taxon>
        <taxon>fabids</taxon>
        <taxon>Rosales</taxon>
        <taxon>Cannabaceae</taxon>
        <taxon>Parasponia</taxon>
    </lineage>
</organism>
<evidence type="ECO:0000256" key="4">
    <source>
        <dbReference type="ARBA" id="ARBA00023242"/>
    </source>
</evidence>
<feature type="domain" description="Homeobox" evidence="6">
    <location>
        <begin position="116"/>
        <end position="147"/>
    </location>
</feature>
<dbReference type="CDD" id="cd00086">
    <property type="entry name" value="homeodomain"/>
    <property type="match status" value="1"/>
</dbReference>
<dbReference type="Proteomes" id="UP000237105">
    <property type="component" value="Unassembled WGS sequence"/>
</dbReference>
<evidence type="ECO:0000256" key="5">
    <source>
        <dbReference type="PROSITE-ProRule" id="PRU00108"/>
    </source>
</evidence>
<dbReference type="Gene3D" id="1.10.10.60">
    <property type="entry name" value="Homeodomain-like"/>
    <property type="match status" value="1"/>
</dbReference>
<dbReference type="GO" id="GO:0000981">
    <property type="term" value="F:DNA-binding transcription factor activity, RNA polymerase II-specific"/>
    <property type="evidence" value="ECO:0007669"/>
    <property type="project" value="InterPro"/>
</dbReference>
<evidence type="ECO:0000256" key="1">
    <source>
        <dbReference type="ARBA" id="ARBA00004123"/>
    </source>
</evidence>
<dbReference type="GO" id="GO:0003677">
    <property type="term" value="F:DNA binding"/>
    <property type="evidence" value="ECO:0007669"/>
    <property type="project" value="UniProtKB-UniRule"/>
</dbReference>
<evidence type="ECO:0000313" key="8">
    <source>
        <dbReference type="Proteomes" id="UP000237105"/>
    </source>
</evidence>
<evidence type="ECO:0000259" key="6">
    <source>
        <dbReference type="PROSITE" id="PS50071"/>
    </source>
</evidence>
<accession>A0A2P5BHG6</accession>
<keyword evidence="2 5" id="KW-0238">DNA-binding</keyword>